<evidence type="ECO:0000256" key="4">
    <source>
        <dbReference type="ARBA" id="ARBA00022448"/>
    </source>
</evidence>
<organism evidence="10 11">
    <name type="scientific">Lineolata rhizophorae</name>
    <dbReference type="NCBI Taxonomy" id="578093"/>
    <lineage>
        <taxon>Eukaryota</taxon>
        <taxon>Fungi</taxon>
        <taxon>Dikarya</taxon>
        <taxon>Ascomycota</taxon>
        <taxon>Pezizomycotina</taxon>
        <taxon>Dothideomycetes</taxon>
        <taxon>Dothideomycetes incertae sedis</taxon>
        <taxon>Lineolatales</taxon>
        <taxon>Lineolataceae</taxon>
        <taxon>Lineolata</taxon>
    </lineage>
</organism>
<keyword evidence="6" id="KW-0333">Golgi apparatus</keyword>
<dbReference type="AlphaFoldDB" id="A0A6A6P4D8"/>
<comment type="similarity">
    <text evidence="2">Belongs to the COG8 family.</text>
</comment>
<dbReference type="EMBL" id="MU001677">
    <property type="protein sequence ID" value="KAF2458694.1"/>
    <property type="molecule type" value="Genomic_DNA"/>
</dbReference>
<evidence type="ECO:0000256" key="7">
    <source>
        <dbReference type="ARBA" id="ARBA00023136"/>
    </source>
</evidence>
<dbReference type="Proteomes" id="UP000799766">
    <property type="component" value="Unassembled WGS sequence"/>
</dbReference>
<gene>
    <name evidence="10" type="ORF">BDY21DRAFT_301777</name>
</gene>
<feature type="region of interest" description="Disordered" evidence="9">
    <location>
        <begin position="392"/>
        <end position="411"/>
    </location>
</feature>
<feature type="compositionally biased region" description="Low complexity" evidence="9">
    <location>
        <begin position="30"/>
        <end position="40"/>
    </location>
</feature>
<evidence type="ECO:0000256" key="1">
    <source>
        <dbReference type="ARBA" id="ARBA00004395"/>
    </source>
</evidence>
<proteinExistence type="inferred from homology"/>
<dbReference type="GO" id="GO:0006891">
    <property type="term" value="P:intra-Golgi vesicle-mediated transport"/>
    <property type="evidence" value="ECO:0007669"/>
    <property type="project" value="TreeGrafter"/>
</dbReference>
<feature type="compositionally biased region" description="Basic and acidic residues" evidence="9">
    <location>
        <begin position="334"/>
        <end position="354"/>
    </location>
</feature>
<evidence type="ECO:0000256" key="8">
    <source>
        <dbReference type="ARBA" id="ARBA00031347"/>
    </source>
</evidence>
<evidence type="ECO:0000313" key="10">
    <source>
        <dbReference type="EMBL" id="KAF2458694.1"/>
    </source>
</evidence>
<dbReference type="GO" id="GO:0000139">
    <property type="term" value="C:Golgi membrane"/>
    <property type="evidence" value="ECO:0007669"/>
    <property type="project" value="UniProtKB-SubCell"/>
</dbReference>
<evidence type="ECO:0000256" key="2">
    <source>
        <dbReference type="ARBA" id="ARBA00006419"/>
    </source>
</evidence>
<keyword evidence="7" id="KW-0472">Membrane</keyword>
<dbReference type="GO" id="GO:0017119">
    <property type="term" value="C:Golgi transport complex"/>
    <property type="evidence" value="ECO:0007669"/>
    <property type="project" value="InterPro"/>
</dbReference>
<dbReference type="OrthoDB" id="1661054at2759"/>
<evidence type="ECO:0000313" key="11">
    <source>
        <dbReference type="Proteomes" id="UP000799766"/>
    </source>
</evidence>
<keyword evidence="4" id="KW-0813">Transport</keyword>
<feature type="region of interest" description="Disordered" evidence="9">
    <location>
        <begin position="188"/>
        <end position="212"/>
    </location>
</feature>
<feature type="region of interest" description="Disordered" evidence="9">
    <location>
        <begin position="1"/>
        <end position="40"/>
    </location>
</feature>
<accession>A0A6A6P4D8</accession>
<dbReference type="Pfam" id="PF04124">
    <property type="entry name" value="Dor1"/>
    <property type="match status" value="3"/>
</dbReference>
<feature type="compositionally biased region" description="Polar residues" evidence="9">
    <location>
        <begin position="65"/>
        <end position="82"/>
    </location>
</feature>
<name>A0A6A6P4D8_9PEZI</name>
<feature type="region of interest" description="Disordered" evidence="9">
    <location>
        <begin position="334"/>
        <end position="356"/>
    </location>
</feature>
<feature type="region of interest" description="Disordered" evidence="9">
    <location>
        <begin position="127"/>
        <end position="147"/>
    </location>
</feature>
<feature type="compositionally biased region" description="Basic and acidic residues" evidence="9">
    <location>
        <begin position="19"/>
        <end position="29"/>
    </location>
</feature>
<keyword evidence="11" id="KW-1185">Reference proteome</keyword>
<evidence type="ECO:0000256" key="6">
    <source>
        <dbReference type="ARBA" id="ARBA00023034"/>
    </source>
</evidence>
<sequence>MSGDPLYDLLAPALQQHQQQREQDEDSQHQHGAPSPAAADAAVTSAYLARLTTLPLEALTTTEPQSLAQSAQSSMRSLQALSKRSHKAMMTSAERLSSLRESLPALAASTGELHAALPPLESAATSFAAKHGRGTGGRGLSQGDGVNSNAILDRRRRAMLLSRNIDRVADILELPTLLSSAISTAASAAGPSSSQQQQQQPAQSGSPAATTTTTAATNYASALDLHAHIRRLASLYPNLTLVRALAAAADREMRAMTTQLVTALQSPSLKLAAAMRTVGWLRRSGMGMGMGAGVSVGGGGSGEGALGALLLVCRLANLVVTLEALAPLRELADQETARRDDKKGKDGGDQRDRWAGGQQTERYLKRYIEIFREQSFAIVSMYRSIFPAALPTPSTTTSSTTNPQSSASSDEYLNPLLPLPSPLAAFPLHLVDLLASTLRTYLPNVRDRSSRDSLLTQVLYCAGSLGRLGGDFGLVLAMLEEQDGGVDGGTEDDDGDEDEEEWVEIIKKHRVQASRLELLASGVGTGRNVSGGAGGAREAVGVSR</sequence>
<dbReference type="PANTHER" id="PTHR21311:SF0">
    <property type="entry name" value="CONSERVED OLIGOMERIC GOLGI COMPLEX SUBUNIT 8"/>
    <property type="match status" value="1"/>
</dbReference>
<comment type="subcellular location">
    <subcellularLocation>
        <location evidence="1">Golgi apparatus membrane</location>
        <topology evidence="1">Peripheral membrane protein</topology>
    </subcellularLocation>
</comment>
<dbReference type="PANTHER" id="PTHR21311">
    <property type="entry name" value="CONSERVED OLIGOMERIC GOLGI COMPLEX COMPONENT 8"/>
    <property type="match status" value="1"/>
</dbReference>
<evidence type="ECO:0000256" key="9">
    <source>
        <dbReference type="SAM" id="MobiDB-lite"/>
    </source>
</evidence>
<keyword evidence="5" id="KW-0653">Protein transport</keyword>
<reference evidence="10" key="1">
    <citation type="journal article" date="2020" name="Stud. Mycol.">
        <title>101 Dothideomycetes genomes: a test case for predicting lifestyles and emergence of pathogens.</title>
        <authorList>
            <person name="Haridas S."/>
            <person name="Albert R."/>
            <person name="Binder M."/>
            <person name="Bloem J."/>
            <person name="Labutti K."/>
            <person name="Salamov A."/>
            <person name="Andreopoulos B."/>
            <person name="Baker S."/>
            <person name="Barry K."/>
            <person name="Bills G."/>
            <person name="Bluhm B."/>
            <person name="Cannon C."/>
            <person name="Castanera R."/>
            <person name="Culley D."/>
            <person name="Daum C."/>
            <person name="Ezra D."/>
            <person name="Gonzalez J."/>
            <person name="Henrissat B."/>
            <person name="Kuo A."/>
            <person name="Liang C."/>
            <person name="Lipzen A."/>
            <person name="Lutzoni F."/>
            <person name="Magnuson J."/>
            <person name="Mondo S."/>
            <person name="Nolan M."/>
            <person name="Ohm R."/>
            <person name="Pangilinan J."/>
            <person name="Park H.-J."/>
            <person name="Ramirez L."/>
            <person name="Alfaro M."/>
            <person name="Sun H."/>
            <person name="Tritt A."/>
            <person name="Yoshinaga Y."/>
            <person name="Zwiers L.-H."/>
            <person name="Turgeon B."/>
            <person name="Goodwin S."/>
            <person name="Spatafora J."/>
            <person name="Crous P."/>
            <person name="Grigoriev I."/>
        </authorList>
    </citation>
    <scope>NUCLEOTIDE SEQUENCE</scope>
    <source>
        <strain evidence="10">ATCC 16933</strain>
    </source>
</reference>
<evidence type="ECO:0000256" key="3">
    <source>
        <dbReference type="ARBA" id="ARBA00020983"/>
    </source>
</evidence>
<feature type="region of interest" description="Disordered" evidence="9">
    <location>
        <begin position="65"/>
        <end position="96"/>
    </location>
</feature>
<dbReference type="GO" id="GO:0015031">
    <property type="term" value="P:protein transport"/>
    <property type="evidence" value="ECO:0007669"/>
    <property type="project" value="UniProtKB-KW"/>
</dbReference>
<protein>
    <recommendedName>
        <fullName evidence="3">Conserved oligomeric Golgi complex subunit 8</fullName>
    </recommendedName>
    <alternativeName>
        <fullName evidence="8">Component of oligomeric Golgi complex 8</fullName>
    </alternativeName>
</protein>
<evidence type="ECO:0000256" key="5">
    <source>
        <dbReference type="ARBA" id="ARBA00022927"/>
    </source>
</evidence>
<dbReference type="InterPro" id="IPR007255">
    <property type="entry name" value="COG8"/>
</dbReference>